<evidence type="ECO:0000256" key="4">
    <source>
        <dbReference type="ARBA" id="ARBA00023235"/>
    </source>
</evidence>
<keyword evidence="4" id="KW-0413">Isomerase</keyword>
<evidence type="ECO:0000313" key="7">
    <source>
        <dbReference type="EMBL" id="MFD2098779.1"/>
    </source>
</evidence>
<sequence length="353" mass="39537">MPYQENKEFQNIFRKIEASLENDLPFAVYRKPKQKQVTAVFQGNDVLHKTMDFEGKGFVFAPFDLKENAILIQPDEVLSATFQIGVKTESTTVEFSASGKEAHINLVKKGISEIEKGHLKKVVLSRKLEVDASSSPVEIFQNLLNNYPNAFCYIFHHPKIGTWCGATPETLVEIKDRQLKTMSLAATLPFNGDEKPQWGTKEIEEQRMVSDYIQERLGPAMEELHIGEAESIRAGNLWHLRSEVTGTLSSGNGIKKVITALHPTPAVCGIPTQAAKSFILENENYQRRFYTGFLGELNLNEVGEASLFVNLRCMELQHSKATLFVGGGITSASQPESEWVETQNKSKTMLNIL</sequence>
<dbReference type="Proteomes" id="UP001597342">
    <property type="component" value="Unassembled WGS sequence"/>
</dbReference>
<dbReference type="PANTHER" id="PTHR42839">
    <property type="entry name" value="ISOCHORISMATE SYNTHASE ENTC"/>
    <property type="match status" value="1"/>
</dbReference>
<proteinExistence type="inferred from homology"/>
<comment type="caution">
    <text evidence="7">The sequence shown here is derived from an EMBL/GenBank/DDBJ whole genome shotgun (WGS) entry which is preliminary data.</text>
</comment>
<protein>
    <recommendedName>
        <fullName evidence="3">isochorismate synthase</fullName>
        <ecNumber evidence="3">5.4.4.2</ecNumber>
    </recommendedName>
    <alternativeName>
        <fullName evidence="5">Isochorismate mutase</fullName>
    </alternativeName>
</protein>
<feature type="domain" description="Chorismate-utilising enzyme C-terminal" evidence="6">
    <location>
        <begin position="100"/>
        <end position="345"/>
    </location>
</feature>
<comment type="catalytic activity">
    <reaction evidence="1">
        <text>chorismate = isochorismate</text>
        <dbReference type="Rhea" id="RHEA:18985"/>
        <dbReference type="ChEBI" id="CHEBI:29748"/>
        <dbReference type="ChEBI" id="CHEBI:29780"/>
        <dbReference type="EC" id="5.4.4.2"/>
    </reaction>
</comment>
<evidence type="ECO:0000256" key="3">
    <source>
        <dbReference type="ARBA" id="ARBA00012824"/>
    </source>
</evidence>
<gene>
    <name evidence="7" type="ORF">ACFSJE_03265</name>
</gene>
<evidence type="ECO:0000313" key="8">
    <source>
        <dbReference type="Proteomes" id="UP001597342"/>
    </source>
</evidence>
<name>A0ABW4XXY2_9FLAO</name>
<organism evidence="7 8">
    <name type="scientific">Flagellimonas iocasae</name>
    <dbReference type="NCBI Taxonomy" id="2055905"/>
    <lineage>
        <taxon>Bacteria</taxon>
        <taxon>Pseudomonadati</taxon>
        <taxon>Bacteroidota</taxon>
        <taxon>Flavobacteriia</taxon>
        <taxon>Flavobacteriales</taxon>
        <taxon>Flavobacteriaceae</taxon>
        <taxon>Flagellimonas</taxon>
    </lineage>
</organism>
<dbReference type="InterPro" id="IPR004561">
    <property type="entry name" value="IsoChor_synthase"/>
</dbReference>
<dbReference type="Gene3D" id="3.60.120.10">
    <property type="entry name" value="Anthranilate synthase"/>
    <property type="match status" value="1"/>
</dbReference>
<comment type="similarity">
    <text evidence="2">Belongs to the isochorismate synthase family.</text>
</comment>
<evidence type="ECO:0000256" key="5">
    <source>
        <dbReference type="ARBA" id="ARBA00041564"/>
    </source>
</evidence>
<dbReference type="NCBIfam" id="TIGR00543">
    <property type="entry name" value="isochor_syn"/>
    <property type="match status" value="1"/>
</dbReference>
<dbReference type="Pfam" id="PF00425">
    <property type="entry name" value="Chorismate_bind"/>
    <property type="match status" value="1"/>
</dbReference>
<reference evidence="8" key="1">
    <citation type="journal article" date="2019" name="Int. J. Syst. Evol. Microbiol.">
        <title>The Global Catalogue of Microorganisms (GCM) 10K type strain sequencing project: providing services to taxonomists for standard genome sequencing and annotation.</title>
        <authorList>
            <consortium name="The Broad Institute Genomics Platform"/>
            <consortium name="The Broad Institute Genome Sequencing Center for Infectious Disease"/>
            <person name="Wu L."/>
            <person name="Ma J."/>
        </authorList>
    </citation>
    <scope>NUCLEOTIDE SEQUENCE [LARGE SCALE GENOMIC DNA]</scope>
    <source>
        <strain evidence="8">JCM 3389</strain>
    </source>
</reference>
<evidence type="ECO:0000259" key="6">
    <source>
        <dbReference type="Pfam" id="PF00425"/>
    </source>
</evidence>
<dbReference type="InterPro" id="IPR015890">
    <property type="entry name" value="Chorismate_C"/>
</dbReference>
<keyword evidence="8" id="KW-1185">Reference proteome</keyword>
<dbReference type="EC" id="5.4.4.2" evidence="3"/>
<accession>A0ABW4XXY2</accession>
<evidence type="ECO:0000256" key="1">
    <source>
        <dbReference type="ARBA" id="ARBA00000799"/>
    </source>
</evidence>
<dbReference type="PANTHER" id="PTHR42839:SF2">
    <property type="entry name" value="ISOCHORISMATE SYNTHASE ENTC"/>
    <property type="match status" value="1"/>
</dbReference>
<dbReference type="SUPFAM" id="SSF56322">
    <property type="entry name" value="ADC synthase"/>
    <property type="match status" value="1"/>
</dbReference>
<evidence type="ECO:0000256" key="2">
    <source>
        <dbReference type="ARBA" id="ARBA00005297"/>
    </source>
</evidence>
<dbReference type="RefSeq" id="WP_379829548.1">
    <property type="nucleotide sequence ID" value="NZ_JBHUHU010000001.1"/>
</dbReference>
<dbReference type="EMBL" id="JBHUHU010000001">
    <property type="protein sequence ID" value="MFD2098779.1"/>
    <property type="molecule type" value="Genomic_DNA"/>
</dbReference>
<dbReference type="InterPro" id="IPR005801">
    <property type="entry name" value="ADC_synthase"/>
</dbReference>